<keyword evidence="4" id="KW-0503">Monooxygenase</keyword>
<protein>
    <submittedName>
        <fullName evidence="6">LLM class flavin-dependent oxidoreductase</fullName>
        <ecNumber evidence="6">1.-.-.-</ecNumber>
    </submittedName>
</protein>
<keyword evidence="2" id="KW-0288">FMN</keyword>
<feature type="domain" description="Luciferase-like" evidence="5">
    <location>
        <begin position="19"/>
        <end position="230"/>
    </location>
</feature>
<dbReference type="EC" id="1.-.-.-" evidence="6"/>
<dbReference type="Gene3D" id="3.20.20.30">
    <property type="entry name" value="Luciferase-like domain"/>
    <property type="match status" value="1"/>
</dbReference>
<organism evidence="6 7">
    <name type="scientific">Streptomyces litchfieldiae</name>
    <dbReference type="NCBI Taxonomy" id="3075543"/>
    <lineage>
        <taxon>Bacteria</taxon>
        <taxon>Bacillati</taxon>
        <taxon>Actinomycetota</taxon>
        <taxon>Actinomycetes</taxon>
        <taxon>Kitasatosporales</taxon>
        <taxon>Streptomycetaceae</taxon>
        <taxon>Streptomyces</taxon>
    </lineage>
</organism>
<dbReference type="InterPro" id="IPR050172">
    <property type="entry name" value="SsuD_RutA_monooxygenase"/>
</dbReference>
<name>A0ABU2MKY4_9ACTN</name>
<evidence type="ECO:0000256" key="2">
    <source>
        <dbReference type="ARBA" id="ARBA00022643"/>
    </source>
</evidence>
<evidence type="ECO:0000256" key="1">
    <source>
        <dbReference type="ARBA" id="ARBA00022630"/>
    </source>
</evidence>
<keyword evidence="7" id="KW-1185">Reference proteome</keyword>
<dbReference type="PANTHER" id="PTHR42847">
    <property type="entry name" value="ALKANESULFONATE MONOOXYGENASE"/>
    <property type="match status" value="1"/>
</dbReference>
<dbReference type="EMBL" id="JAVREL010000001">
    <property type="protein sequence ID" value="MDT0341319.1"/>
    <property type="molecule type" value="Genomic_DNA"/>
</dbReference>
<evidence type="ECO:0000259" key="5">
    <source>
        <dbReference type="Pfam" id="PF00296"/>
    </source>
</evidence>
<comment type="caution">
    <text evidence="6">The sequence shown here is derived from an EMBL/GenBank/DDBJ whole genome shotgun (WGS) entry which is preliminary data.</text>
</comment>
<evidence type="ECO:0000256" key="4">
    <source>
        <dbReference type="ARBA" id="ARBA00023033"/>
    </source>
</evidence>
<evidence type="ECO:0000313" key="6">
    <source>
        <dbReference type="EMBL" id="MDT0341319.1"/>
    </source>
</evidence>
<evidence type="ECO:0000313" key="7">
    <source>
        <dbReference type="Proteomes" id="UP001183246"/>
    </source>
</evidence>
<accession>A0ABU2MKY4</accession>
<dbReference type="InterPro" id="IPR011251">
    <property type="entry name" value="Luciferase-like_dom"/>
</dbReference>
<proteinExistence type="predicted"/>
<dbReference type="GO" id="GO:0016491">
    <property type="term" value="F:oxidoreductase activity"/>
    <property type="evidence" value="ECO:0007669"/>
    <property type="project" value="UniProtKB-KW"/>
</dbReference>
<dbReference type="RefSeq" id="WP_030742563.1">
    <property type="nucleotide sequence ID" value="NZ_JAVREL010000001.1"/>
</dbReference>
<dbReference type="Proteomes" id="UP001183246">
    <property type="component" value="Unassembled WGS sequence"/>
</dbReference>
<evidence type="ECO:0000256" key="3">
    <source>
        <dbReference type="ARBA" id="ARBA00023002"/>
    </source>
</evidence>
<dbReference type="PANTHER" id="PTHR42847:SF4">
    <property type="entry name" value="ALKANESULFONATE MONOOXYGENASE-RELATED"/>
    <property type="match status" value="1"/>
</dbReference>
<dbReference type="Pfam" id="PF00296">
    <property type="entry name" value="Bac_luciferase"/>
    <property type="match status" value="1"/>
</dbReference>
<gene>
    <name evidence="6" type="ORF">RM590_01425</name>
</gene>
<dbReference type="SUPFAM" id="SSF51679">
    <property type="entry name" value="Bacterial luciferase-like"/>
    <property type="match status" value="1"/>
</dbReference>
<reference evidence="7" key="1">
    <citation type="submission" date="2023-07" db="EMBL/GenBank/DDBJ databases">
        <title>30 novel species of actinomycetes from the DSMZ collection.</title>
        <authorList>
            <person name="Nouioui I."/>
        </authorList>
    </citation>
    <scope>NUCLEOTIDE SEQUENCE [LARGE SCALE GENOMIC DNA]</scope>
    <source>
        <strain evidence="7">DSM 44938</strain>
    </source>
</reference>
<dbReference type="InterPro" id="IPR036661">
    <property type="entry name" value="Luciferase-like_sf"/>
</dbReference>
<keyword evidence="3 6" id="KW-0560">Oxidoreductase</keyword>
<sequence length="300" mass="32077">MSDYGHELWFGSFITPTARPPQAPVELAQTSERAGLDLVSFQDHPYQSAFQDTWTLMSYVAARTERIRISGNVLSLPLRPPAVLARAAASLDRLTGGRVELGIGAGAFWDGIVAMGGRRLEPAQAVRAVEEAVDVIRGLWATDETGPLRVTGEFYTVNGAKRGPAPAHRIPIRIGAYKPRMLRLTGKIADGWLPSLGFLPEGPASLRAMNEQIDEAASAAGREPAAVSRLLNLSGRFTSGAGGGLLQGTPGDWAEQIADLALQYGVSGFILASDEPADLNLFGHEVAPRARELVQSERVT</sequence>
<keyword evidence="1" id="KW-0285">Flavoprotein</keyword>